<dbReference type="EMBL" id="JQIF01000023">
    <property type="protein sequence ID" value="KGJ54107.1"/>
    <property type="molecule type" value="Genomic_DNA"/>
</dbReference>
<dbReference type="AlphaFoldDB" id="A0A099IA63"/>
<comment type="caution">
    <text evidence="2">The sequence shown here is derived from an EMBL/GenBank/DDBJ whole genome shotgun (WGS) entry which is preliminary data.</text>
</comment>
<evidence type="ECO:0000256" key="1">
    <source>
        <dbReference type="SAM" id="Coils"/>
    </source>
</evidence>
<proteinExistence type="predicted"/>
<evidence type="ECO:0000313" key="3">
    <source>
        <dbReference type="Proteomes" id="UP000030008"/>
    </source>
</evidence>
<name>A0A099IA63_CLOIN</name>
<dbReference type="RefSeq" id="WP_002607719.1">
    <property type="nucleotide sequence ID" value="NZ_JAKNTM010000001.1"/>
</dbReference>
<evidence type="ECO:0000313" key="2">
    <source>
        <dbReference type="EMBL" id="KGJ54107.1"/>
    </source>
</evidence>
<organism evidence="2 3">
    <name type="scientific">Clostridium innocuum</name>
    <dbReference type="NCBI Taxonomy" id="1522"/>
    <lineage>
        <taxon>Bacteria</taxon>
        <taxon>Bacillati</taxon>
        <taxon>Bacillota</taxon>
        <taxon>Clostridia</taxon>
        <taxon>Eubacteriales</taxon>
        <taxon>Clostridiaceae</taxon>
        <taxon>Clostridium</taxon>
    </lineage>
</organism>
<keyword evidence="1" id="KW-0175">Coiled coil</keyword>
<protein>
    <submittedName>
        <fullName evidence="2">Uncharacterized protein</fullName>
    </submittedName>
</protein>
<sequence>MRSSFRRLLIGAAFLGLGIYTTIWSNVQIEEIERLRLLNRVTNEELQMVRQVVKEQNAELQEKDKEIAKLESQPK</sequence>
<reference evidence="2 3" key="1">
    <citation type="submission" date="2014-08" db="EMBL/GenBank/DDBJ databases">
        <title>Clostridium innocuum, an unnegligible vancomycin-resistant pathogen causing extra-intestinal infections.</title>
        <authorList>
            <person name="Feng Y."/>
            <person name="Chiu C.-H."/>
        </authorList>
    </citation>
    <scope>NUCLEOTIDE SEQUENCE [LARGE SCALE GENOMIC DNA]</scope>
    <source>
        <strain evidence="2 3">AN88</strain>
    </source>
</reference>
<feature type="coiled-coil region" evidence="1">
    <location>
        <begin position="43"/>
        <end position="73"/>
    </location>
</feature>
<gene>
    <name evidence="2" type="ORF">CIAN88_06075</name>
</gene>
<accession>A0A099IA63</accession>
<dbReference type="Proteomes" id="UP000030008">
    <property type="component" value="Unassembled WGS sequence"/>
</dbReference>